<dbReference type="InterPro" id="IPR038418">
    <property type="entry name" value="6-PTP_synth/QueD_sf"/>
</dbReference>
<dbReference type="HOGENOM" id="CLU_111016_6_0_2"/>
<comment type="cofactor">
    <cofactor evidence="1">
        <name>Zn(2+)</name>
        <dbReference type="ChEBI" id="CHEBI:29105"/>
    </cofactor>
</comment>
<evidence type="ECO:0000256" key="3">
    <source>
        <dbReference type="ARBA" id="ARBA00022833"/>
    </source>
</evidence>
<name>C6A2G6_THESM</name>
<evidence type="ECO:0000313" key="5">
    <source>
        <dbReference type="EMBL" id="ACS89811.1"/>
    </source>
</evidence>
<keyword evidence="6" id="KW-1185">Reference proteome</keyword>
<dbReference type="PANTHER" id="PTHR12589">
    <property type="entry name" value="PYRUVOYL TETRAHYDROBIOPTERIN SYNTHASE"/>
    <property type="match status" value="1"/>
</dbReference>
<evidence type="ECO:0000256" key="2">
    <source>
        <dbReference type="ARBA" id="ARBA00022723"/>
    </source>
</evidence>
<protein>
    <submittedName>
        <fullName evidence="5">6-pyruvoyl-tetrahydropterin synthase-related protein</fullName>
    </submittedName>
</protein>
<evidence type="ECO:0000313" key="6">
    <source>
        <dbReference type="Proteomes" id="UP000009079"/>
    </source>
</evidence>
<gene>
    <name evidence="5" type="ordered locus">TSIB_0750</name>
</gene>
<proteinExistence type="predicted"/>
<dbReference type="Gene3D" id="3.30.479.10">
    <property type="entry name" value="6-pyruvoyl tetrahydropterin synthase/QueD"/>
    <property type="match status" value="1"/>
</dbReference>
<dbReference type="SUPFAM" id="SSF55620">
    <property type="entry name" value="Tetrahydrobiopterin biosynthesis enzymes-like"/>
    <property type="match status" value="1"/>
</dbReference>
<dbReference type="PANTHER" id="PTHR12589:SF7">
    <property type="entry name" value="6-PYRUVOYL TETRAHYDROBIOPTERIN SYNTHASE"/>
    <property type="match status" value="1"/>
</dbReference>
<keyword evidence="2" id="KW-0479">Metal-binding</keyword>
<keyword evidence="4" id="KW-0456">Lyase</keyword>
<dbReference type="GO" id="GO:0016829">
    <property type="term" value="F:lyase activity"/>
    <property type="evidence" value="ECO:0007669"/>
    <property type="project" value="UniProtKB-KW"/>
</dbReference>
<accession>C6A2G6</accession>
<dbReference type="eggNOG" id="arCOG02172">
    <property type="taxonomic scope" value="Archaea"/>
</dbReference>
<dbReference type="AlphaFoldDB" id="C6A2G6"/>
<dbReference type="GO" id="GO:0046872">
    <property type="term" value="F:metal ion binding"/>
    <property type="evidence" value="ECO:0007669"/>
    <property type="project" value="UniProtKB-KW"/>
</dbReference>
<dbReference type="EMBL" id="CP001463">
    <property type="protein sequence ID" value="ACS89811.1"/>
    <property type="molecule type" value="Genomic_DNA"/>
</dbReference>
<sequence length="157" mass="18355">MGVRPMKFKITERKIGWHKEFDSSHFLVLPYESKCLRIHGHTYKVDVEVWGKLNENGMIFDFNHLSNLIKLLDHKMLVSEDWVSVKGDGSVVVEKNGKHLEFPRDEVVILNKPNVTAELIAEWFAERIAEKAGQNIKKIRVKIWEDPRSYAEITLER</sequence>
<evidence type="ECO:0000256" key="4">
    <source>
        <dbReference type="ARBA" id="ARBA00023239"/>
    </source>
</evidence>
<reference evidence="5 6" key="1">
    <citation type="journal article" date="2009" name="Appl. Environ. Microbiol.">
        <title>Metabolic versatility and indigenous origin of the archaeon Thermococcus sibiricus, isolated from a siberian oil reservoir, as revealed by genome analysis.</title>
        <authorList>
            <person name="Mardanov A.V."/>
            <person name="Ravin N.V."/>
            <person name="Svetlitchnyi V.A."/>
            <person name="Beletsky A.V."/>
            <person name="Miroshnichenko M.L."/>
            <person name="Bonch-Osmolovskaya E.A."/>
            <person name="Skryabin K.G."/>
        </authorList>
    </citation>
    <scope>NUCLEOTIDE SEQUENCE [LARGE SCALE GENOMIC DNA]</scope>
    <source>
        <strain evidence="6">DSM 12597 / MM 739</strain>
    </source>
</reference>
<dbReference type="KEGG" id="tsi:TSIB_0750"/>
<dbReference type="InterPro" id="IPR007115">
    <property type="entry name" value="6-PTP_synth/QueD"/>
</dbReference>
<keyword evidence="3" id="KW-0862">Zinc</keyword>
<organism evidence="5 6">
    <name type="scientific">Thermococcus sibiricus (strain DSM 12597 / MM 739)</name>
    <dbReference type="NCBI Taxonomy" id="604354"/>
    <lineage>
        <taxon>Archaea</taxon>
        <taxon>Methanobacteriati</taxon>
        <taxon>Methanobacteriota</taxon>
        <taxon>Thermococci</taxon>
        <taxon>Thermococcales</taxon>
        <taxon>Thermococcaceae</taxon>
        <taxon>Thermococcus</taxon>
    </lineage>
</organism>
<evidence type="ECO:0000256" key="1">
    <source>
        <dbReference type="ARBA" id="ARBA00001947"/>
    </source>
</evidence>
<dbReference type="STRING" id="604354.TSIB_0750"/>
<dbReference type="Proteomes" id="UP000009079">
    <property type="component" value="Chromosome"/>
</dbReference>
<dbReference type="Pfam" id="PF01242">
    <property type="entry name" value="PTPS"/>
    <property type="match status" value="1"/>
</dbReference>